<protein>
    <submittedName>
        <fullName evidence="3">Helix-turn-helix domain-containing protein</fullName>
    </submittedName>
    <submittedName>
        <fullName evidence="2">Transcriptional regulator with XRE-family HTH domain</fullName>
    </submittedName>
</protein>
<dbReference type="RefSeq" id="WP_004118293.1">
    <property type="nucleotide sequence ID" value="NZ_FMAF01000027.1"/>
</dbReference>
<dbReference type="Gene3D" id="1.10.260.40">
    <property type="entry name" value="lambda repressor-like DNA-binding domains"/>
    <property type="match status" value="1"/>
</dbReference>
<organism evidence="3 4">
    <name type="scientific">Rhizobium lusitanum</name>
    <dbReference type="NCBI Taxonomy" id="293958"/>
    <lineage>
        <taxon>Bacteria</taxon>
        <taxon>Pseudomonadati</taxon>
        <taxon>Pseudomonadota</taxon>
        <taxon>Alphaproteobacteria</taxon>
        <taxon>Hyphomicrobiales</taxon>
        <taxon>Rhizobiaceae</taxon>
        <taxon>Rhizobium/Agrobacterium group</taxon>
        <taxon>Rhizobium</taxon>
    </lineage>
</organism>
<name>A0A1C3X7Q1_9HYPH</name>
<reference evidence="2 5" key="2">
    <citation type="submission" date="2020-08" db="EMBL/GenBank/DDBJ databases">
        <title>Genomic Encyclopedia of Type Strains, Phase IV (KMG-V): Genome sequencing to study the core and pangenomes of soil and plant-associated prokaryotes.</title>
        <authorList>
            <person name="Whitman W."/>
        </authorList>
    </citation>
    <scope>NUCLEOTIDE SEQUENCE [LARGE SCALE GENOMIC DNA]</scope>
    <source>
        <strain evidence="2 5">SEMIA 4060</strain>
    </source>
</reference>
<evidence type="ECO:0000259" key="1">
    <source>
        <dbReference type="PROSITE" id="PS50943"/>
    </source>
</evidence>
<dbReference type="InterPro" id="IPR001387">
    <property type="entry name" value="Cro/C1-type_HTH"/>
</dbReference>
<dbReference type="InterPro" id="IPR010982">
    <property type="entry name" value="Lambda_DNA-bd_dom_sf"/>
</dbReference>
<dbReference type="CDD" id="cd00093">
    <property type="entry name" value="HTH_XRE"/>
    <property type="match status" value="1"/>
</dbReference>
<dbReference type="AlphaFoldDB" id="A0A1C3X7Q1"/>
<evidence type="ECO:0000313" key="3">
    <source>
        <dbReference type="EMBL" id="SCB48278.1"/>
    </source>
</evidence>
<dbReference type="EMBL" id="FMAF01000027">
    <property type="protein sequence ID" value="SCB48278.1"/>
    <property type="molecule type" value="Genomic_DNA"/>
</dbReference>
<accession>A0A1C3X7Q1</accession>
<dbReference type="Pfam" id="PF13560">
    <property type="entry name" value="HTH_31"/>
    <property type="match status" value="1"/>
</dbReference>
<feature type="domain" description="HTH cro/C1-type" evidence="1">
    <location>
        <begin position="13"/>
        <end position="71"/>
    </location>
</feature>
<proteinExistence type="predicted"/>
<dbReference type="EMBL" id="JACHBG010000033">
    <property type="protein sequence ID" value="MBB6489200.1"/>
    <property type="molecule type" value="Genomic_DNA"/>
</dbReference>
<evidence type="ECO:0000313" key="5">
    <source>
        <dbReference type="Proteomes" id="UP000565576"/>
    </source>
</evidence>
<dbReference type="Proteomes" id="UP000565576">
    <property type="component" value="Unassembled WGS sequence"/>
</dbReference>
<dbReference type="GO" id="GO:0003677">
    <property type="term" value="F:DNA binding"/>
    <property type="evidence" value="ECO:0007669"/>
    <property type="project" value="InterPro"/>
</dbReference>
<gene>
    <name evidence="3" type="ORF">GA0061101_12759</name>
    <name evidence="2" type="ORF">GGD46_006527</name>
</gene>
<reference evidence="3 4" key="1">
    <citation type="submission" date="2016-08" db="EMBL/GenBank/DDBJ databases">
        <authorList>
            <person name="Seilhamer J.J."/>
        </authorList>
    </citation>
    <scope>NUCLEOTIDE SEQUENCE [LARGE SCALE GENOMIC DNA]</scope>
    <source>
        <strain evidence="3 4">P1-7</strain>
    </source>
</reference>
<evidence type="ECO:0000313" key="2">
    <source>
        <dbReference type="EMBL" id="MBB6489200.1"/>
    </source>
</evidence>
<dbReference type="PROSITE" id="PS50943">
    <property type="entry name" value="HTH_CROC1"/>
    <property type="match status" value="1"/>
</dbReference>
<dbReference type="Proteomes" id="UP000199205">
    <property type="component" value="Unassembled WGS sequence"/>
</dbReference>
<dbReference type="SUPFAM" id="SSF47413">
    <property type="entry name" value="lambda repressor-like DNA-binding domains"/>
    <property type="match status" value="1"/>
</dbReference>
<dbReference type="OrthoDB" id="8401611at2"/>
<sequence>MSTTIFNTLGEQLLAARKRRGLSQPALATRLGRDRARISELERDLATDRRGRDRLTLFAEICDALDLVPVLLPKSRMGEVRQLIGDAREHQNKGTAASAFEELFVDLDEDDNGEP</sequence>
<evidence type="ECO:0000313" key="4">
    <source>
        <dbReference type="Proteomes" id="UP000199205"/>
    </source>
</evidence>